<protein>
    <submittedName>
        <fullName evidence="9">Cytochrome c5 family protein</fullName>
    </submittedName>
</protein>
<proteinExistence type="predicted"/>
<dbReference type="Pfam" id="PF13442">
    <property type="entry name" value="Cytochrome_CBB3"/>
    <property type="match status" value="1"/>
</dbReference>
<reference evidence="10" key="1">
    <citation type="submission" date="2017-08" db="EMBL/GenBank/DDBJ databases">
        <title>A dynamic microbial community with high functional redundancy inhabits the cold, oxic subseafloor aquifer.</title>
        <authorList>
            <person name="Tully B.J."/>
            <person name="Wheat C.G."/>
            <person name="Glazer B.T."/>
            <person name="Huber J.A."/>
        </authorList>
    </citation>
    <scope>NUCLEOTIDE SEQUENCE [LARGE SCALE GENOMIC DNA]</scope>
</reference>
<dbReference type="GO" id="GO:0009055">
    <property type="term" value="F:electron transfer activity"/>
    <property type="evidence" value="ECO:0007669"/>
    <property type="project" value="InterPro"/>
</dbReference>
<evidence type="ECO:0000256" key="5">
    <source>
        <dbReference type="ARBA" id="ARBA00023004"/>
    </source>
</evidence>
<organism evidence="9 10">
    <name type="scientific">SAR86 cluster bacterium</name>
    <dbReference type="NCBI Taxonomy" id="2030880"/>
    <lineage>
        <taxon>Bacteria</taxon>
        <taxon>Pseudomonadati</taxon>
        <taxon>Pseudomonadota</taxon>
        <taxon>Gammaproteobacteria</taxon>
        <taxon>SAR86 cluster</taxon>
    </lineage>
</organism>
<dbReference type="GO" id="GO:0005506">
    <property type="term" value="F:iron ion binding"/>
    <property type="evidence" value="ECO:0007669"/>
    <property type="project" value="InterPro"/>
</dbReference>
<dbReference type="PANTHER" id="PTHR40942">
    <property type="match status" value="1"/>
</dbReference>
<evidence type="ECO:0000256" key="2">
    <source>
        <dbReference type="ARBA" id="ARBA00022617"/>
    </source>
</evidence>
<dbReference type="AlphaFoldDB" id="A0A2A4MTN5"/>
<dbReference type="EMBL" id="NVQR01000023">
    <property type="protein sequence ID" value="PCH63218.1"/>
    <property type="molecule type" value="Genomic_DNA"/>
</dbReference>
<evidence type="ECO:0000256" key="1">
    <source>
        <dbReference type="ARBA" id="ARBA00022448"/>
    </source>
</evidence>
<evidence type="ECO:0000313" key="9">
    <source>
        <dbReference type="EMBL" id="PCH63218.1"/>
    </source>
</evidence>
<dbReference type="Proteomes" id="UP000218172">
    <property type="component" value="Unassembled WGS sequence"/>
</dbReference>
<evidence type="ECO:0000256" key="4">
    <source>
        <dbReference type="ARBA" id="ARBA00022982"/>
    </source>
</evidence>
<keyword evidence="2 6" id="KW-0349">Heme</keyword>
<dbReference type="InterPro" id="IPR036909">
    <property type="entry name" value="Cyt_c-like_dom_sf"/>
</dbReference>
<comment type="caution">
    <text evidence="9">The sequence shown here is derived from an EMBL/GenBank/DDBJ whole genome shotgun (WGS) entry which is preliminary data.</text>
</comment>
<sequence length="135" mass="14046">MSKECNVLNVKIKGLKTILSTSLLVLVAAFSGANFADSSLAKNNLDGIQLAALTEGFSAEATYMQSCFACHSTGAAGAPKVGDADAWTSRMEKGLDAVVNNAVNGVNAMPPKGMCFTCTDEDLKALVEYMVASSQ</sequence>
<keyword evidence="5 6" id="KW-0408">Iron</keyword>
<keyword evidence="7" id="KW-0732">Signal</keyword>
<dbReference type="SUPFAM" id="SSF46626">
    <property type="entry name" value="Cytochrome c"/>
    <property type="match status" value="1"/>
</dbReference>
<evidence type="ECO:0000256" key="6">
    <source>
        <dbReference type="PROSITE-ProRule" id="PRU00433"/>
    </source>
</evidence>
<dbReference type="Gene3D" id="1.10.760.10">
    <property type="entry name" value="Cytochrome c-like domain"/>
    <property type="match status" value="1"/>
</dbReference>
<evidence type="ECO:0000313" key="10">
    <source>
        <dbReference type="Proteomes" id="UP000218172"/>
    </source>
</evidence>
<dbReference type="GO" id="GO:0020037">
    <property type="term" value="F:heme binding"/>
    <property type="evidence" value="ECO:0007669"/>
    <property type="project" value="InterPro"/>
</dbReference>
<name>A0A2A4MTN5_9GAMM</name>
<dbReference type="PRINTS" id="PR00607">
    <property type="entry name" value="CYTCHROMECIE"/>
</dbReference>
<evidence type="ECO:0000259" key="8">
    <source>
        <dbReference type="PROSITE" id="PS51007"/>
    </source>
</evidence>
<keyword evidence="4" id="KW-0249">Electron transport</keyword>
<dbReference type="InterPro" id="IPR009056">
    <property type="entry name" value="Cyt_c-like_dom"/>
</dbReference>
<dbReference type="PROSITE" id="PS51007">
    <property type="entry name" value="CYTC"/>
    <property type="match status" value="1"/>
</dbReference>
<gene>
    <name evidence="9" type="ORF">COC19_01245</name>
</gene>
<feature type="domain" description="Cytochrome c" evidence="8">
    <location>
        <begin position="51"/>
        <end position="134"/>
    </location>
</feature>
<evidence type="ECO:0000256" key="7">
    <source>
        <dbReference type="SAM" id="SignalP"/>
    </source>
</evidence>
<keyword evidence="1" id="KW-0813">Transport</keyword>
<accession>A0A2A4MTN5</accession>
<feature type="chain" id="PRO_5012426901" evidence="7">
    <location>
        <begin position="37"/>
        <end position="135"/>
    </location>
</feature>
<keyword evidence="3 6" id="KW-0479">Metal-binding</keyword>
<feature type="signal peptide" evidence="7">
    <location>
        <begin position="1"/>
        <end position="36"/>
    </location>
</feature>
<dbReference type="PANTHER" id="PTHR40942:SF2">
    <property type="entry name" value="CYTOCHROME-RELATED"/>
    <property type="match status" value="1"/>
</dbReference>
<dbReference type="InterPro" id="IPR002323">
    <property type="entry name" value="Cyt_CIE"/>
</dbReference>
<evidence type="ECO:0000256" key="3">
    <source>
        <dbReference type="ARBA" id="ARBA00022723"/>
    </source>
</evidence>